<dbReference type="GO" id="GO:0008270">
    <property type="term" value="F:zinc ion binding"/>
    <property type="evidence" value="ECO:0007669"/>
    <property type="project" value="InterPro"/>
</dbReference>
<dbReference type="InterPro" id="IPR003615">
    <property type="entry name" value="HNH_nuc"/>
</dbReference>
<dbReference type="SMART" id="SM00507">
    <property type="entry name" value="HNHc"/>
    <property type="match status" value="1"/>
</dbReference>
<evidence type="ECO:0000256" key="3">
    <source>
        <dbReference type="ARBA" id="ARBA00038412"/>
    </source>
</evidence>
<dbReference type="CDD" id="cd00085">
    <property type="entry name" value="HNHc"/>
    <property type="match status" value="1"/>
</dbReference>
<evidence type="ECO:0000256" key="4">
    <source>
        <dbReference type="ARBA" id="ARBA00040194"/>
    </source>
</evidence>
<gene>
    <name evidence="6" type="ORF">C3Y98_04605</name>
</gene>
<accession>A0A4Y9VT73</accession>
<evidence type="ECO:0000256" key="2">
    <source>
        <dbReference type="ARBA" id="ARBA00022801"/>
    </source>
</evidence>
<evidence type="ECO:0000256" key="1">
    <source>
        <dbReference type="ARBA" id="ARBA00022722"/>
    </source>
</evidence>
<sequence>MQNQRESSSKRGYGYKWQKARESYLKKHPLCVDCAKRGYVVVADVVDHIVAHRGDMKLFWDSENWQSLCTNCHSSFKQRLEKSGVEAGCDISGVPVDKKHHWNT</sequence>
<dbReference type="GO" id="GO:0004519">
    <property type="term" value="F:endonuclease activity"/>
    <property type="evidence" value="ECO:0007669"/>
    <property type="project" value="UniProtKB-KW"/>
</dbReference>
<evidence type="ECO:0000259" key="5">
    <source>
        <dbReference type="SMART" id="SM00507"/>
    </source>
</evidence>
<dbReference type="PANTHER" id="PTHR41286">
    <property type="entry name" value="HNH NUCLEASE YAJD-RELATED"/>
    <property type="match status" value="1"/>
</dbReference>
<dbReference type="GO" id="GO:0005829">
    <property type="term" value="C:cytosol"/>
    <property type="evidence" value="ECO:0007669"/>
    <property type="project" value="TreeGrafter"/>
</dbReference>
<reference evidence="6 7" key="1">
    <citation type="submission" date="2018-02" db="EMBL/GenBank/DDBJ databases">
        <title>A novel lanthanide dependent methylotroph, Methylotenera sp. La3113.</title>
        <authorList>
            <person name="Lv H."/>
            <person name="Tani A."/>
        </authorList>
    </citation>
    <scope>NUCLEOTIDE SEQUENCE [LARGE SCALE GENOMIC DNA]</scope>
    <source>
        <strain evidence="6 7">La3113</strain>
    </source>
</reference>
<dbReference type="PANTHER" id="PTHR41286:SF1">
    <property type="entry name" value="HNH NUCLEASE YAJD-RELATED"/>
    <property type="match status" value="1"/>
</dbReference>
<feature type="domain" description="HNH nuclease" evidence="5">
    <location>
        <begin position="19"/>
        <end position="74"/>
    </location>
</feature>
<organism evidence="6 7">
    <name type="scientific">Methylotenera oryzisoli</name>
    <dbReference type="NCBI Taxonomy" id="2080758"/>
    <lineage>
        <taxon>Bacteria</taxon>
        <taxon>Pseudomonadati</taxon>
        <taxon>Pseudomonadota</taxon>
        <taxon>Betaproteobacteria</taxon>
        <taxon>Nitrosomonadales</taxon>
        <taxon>Methylophilaceae</taxon>
        <taxon>Methylotenera</taxon>
    </lineage>
</organism>
<keyword evidence="1" id="KW-0540">Nuclease</keyword>
<comment type="similarity">
    <text evidence="3">Belongs to the HNH nuclease family.</text>
</comment>
<evidence type="ECO:0000313" key="6">
    <source>
        <dbReference type="EMBL" id="TFW72087.1"/>
    </source>
</evidence>
<dbReference type="AlphaFoldDB" id="A0A4Y9VT73"/>
<protein>
    <recommendedName>
        <fullName evidence="4">Putative HNH nuclease YajD</fullName>
    </recommendedName>
</protein>
<dbReference type="RefSeq" id="WP_135276936.1">
    <property type="nucleotide sequence ID" value="NZ_PQVH01000007.1"/>
</dbReference>
<keyword evidence="7" id="KW-1185">Reference proteome</keyword>
<keyword evidence="6" id="KW-0255">Endonuclease</keyword>
<dbReference type="Proteomes" id="UP000297706">
    <property type="component" value="Unassembled WGS sequence"/>
</dbReference>
<dbReference type="GO" id="GO:0003676">
    <property type="term" value="F:nucleic acid binding"/>
    <property type="evidence" value="ECO:0007669"/>
    <property type="project" value="InterPro"/>
</dbReference>
<dbReference type="InterPro" id="IPR002711">
    <property type="entry name" value="HNH"/>
</dbReference>
<dbReference type="Pfam" id="PF01844">
    <property type="entry name" value="HNH"/>
    <property type="match status" value="1"/>
</dbReference>
<keyword evidence="2" id="KW-0378">Hydrolase</keyword>
<name>A0A4Y9VT73_9PROT</name>
<dbReference type="OrthoDB" id="5292295at2"/>
<dbReference type="GO" id="GO:0016787">
    <property type="term" value="F:hydrolase activity"/>
    <property type="evidence" value="ECO:0007669"/>
    <property type="project" value="UniProtKB-KW"/>
</dbReference>
<evidence type="ECO:0000313" key="7">
    <source>
        <dbReference type="Proteomes" id="UP000297706"/>
    </source>
</evidence>
<comment type="caution">
    <text evidence="6">The sequence shown here is derived from an EMBL/GenBank/DDBJ whole genome shotgun (WGS) entry which is preliminary data.</text>
</comment>
<dbReference type="EMBL" id="PQVH01000007">
    <property type="protein sequence ID" value="TFW72087.1"/>
    <property type="molecule type" value="Genomic_DNA"/>
</dbReference>
<proteinExistence type="inferred from homology"/>